<proteinExistence type="predicted"/>
<organism evidence="1">
    <name type="scientific">viral metagenome</name>
    <dbReference type="NCBI Taxonomy" id="1070528"/>
    <lineage>
        <taxon>unclassified sequences</taxon>
        <taxon>metagenomes</taxon>
        <taxon>organismal metagenomes</taxon>
    </lineage>
</organism>
<accession>A0A6C0IZK0</accession>
<name>A0A6C0IZK0_9ZZZZ</name>
<protein>
    <submittedName>
        <fullName evidence="1">Uncharacterized protein</fullName>
    </submittedName>
</protein>
<dbReference type="EMBL" id="MN740286">
    <property type="protein sequence ID" value="QHT97989.1"/>
    <property type="molecule type" value="Genomic_DNA"/>
</dbReference>
<sequence length="219" mass="24461">MGGILSSFSEESVHEYMSTPDDTWSEVELDDFRVPKTFRIKNITNSLMNCTEGSTSGRVAQGLVSYACSSRGVECEISSSEELCVNLALNEIVESFHNDSIVCMKVPKSEKKIMQCISSGYPVCVVLPVTNEILEKKVENPDESNVFAMMPIILWGYSSINRKFAALIPLSVCEEPVVISFDHVMHEDSCDLYVVDLNENEEEDELNAEDTKMSDSLFL</sequence>
<reference evidence="1" key="1">
    <citation type="journal article" date="2020" name="Nature">
        <title>Giant virus diversity and host interactions through global metagenomics.</title>
        <authorList>
            <person name="Schulz F."/>
            <person name="Roux S."/>
            <person name="Paez-Espino D."/>
            <person name="Jungbluth S."/>
            <person name="Walsh D.A."/>
            <person name="Denef V.J."/>
            <person name="McMahon K.D."/>
            <person name="Konstantinidis K.T."/>
            <person name="Eloe-Fadrosh E.A."/>
            <person name="Kyrpides N.C."/>
            <person name="Woyke T."/>
        </authorList>
    </citation>
    <scope>NUCLEOTIDE SEQUENCE</scope>
    <source>
        <strain evidence="1">GVMAG-M-3300025626-8</strain>
    </source>
</reference>
<dbReference type="AlphaFoldDB" id="A0A6C0IZK0"/>
<evidence type="ECO:0000313" key="1">
    <source>
        <dbReference type="EMBL" id="QHT97989.1"/>
    </source>
</evidence>